<protein>
    <submittedName>
        <fullName evidence="1">Uncharacterized protein</fullName>
    </submittedName>
</protein>
<sequence>MSVHQMGRLPPYHCMALRQHHRHLNCGAAPDIRYCDCSPTWRRFCLAWLNHSIPAPYPLTCKRSPVWKQVRGGELLHFELLGGEGSFVCE</sequence>
<dbReference type="AlphaFoldDB" id="A0AAV1PIG0"/>
<reference evidence="1 2" key="1">
    <citation type="submission" date="2024-01" db="EMBL/GenBank/DDBJ databases">
        <authorList>
            <person name="Alioto T."/>
            <person name="Alioto T."/>
            <person name="Gomez Garrido J."/>
        </authorList>
    </citation>
    <scope>NUCLEOTIDE SEQUENCE [LARGE SCALE GENOMIC DNA]</scope>
</reference>
<comment type="caution">
    <text evidence="1">The sequence shown here is derived from an EMBL/GenBank/DDBJ whole genome shotgun (WGS) entry which is preliminary data.</text>
</comment>
<dbReference type="EMBL" id="CAWUFR010000163">
    <property type="protein sequence ID" value="CAK6970709.1"/>
    <property type="molecule type" value="Genomic_DNA"/>
</dbReference>
<proteinExistence type="predicted"/>
<dbReference type="Proteomes" id="UP001314229">
    <property type="component" value="Unassembled WGS sequence"/>
</dbReference>
<keyword evidence="2" id="KW-1185">Reference proteome</keyword>
<name>A0AAV1PIG0_SCOSC</name>
<evidence type="ECO:0000313" key="2">
    <source>
        <dbReference type="Proteomes" id="UP001314229"/>
    </source>
</evidence>
<evidence type="ECO:0000313" key="1">
    <source>
        <dbReference type="EMBL" id="CAK6970709.1"/>
    </source>
</evidence>
<accession>A0AAV1PIG0</accession>
<organism evidence="1 2">
    <name type="scientific">Scomber scombrus</name>
    <name type="common">Atlantic mackerel</name>
    <name type="synonym">Scomber vernalis</name>
    <dbReference type="NCBI Taxonomy" id="13677"/>
    <lineage>
        <taxon>Eukaryota</taxon>
        <taxon>Metazoa</taxon>
        <taxon>Chordata</taxon>
        <taxon>Craniata</taxon>
        <taxon>Vertebrata</taxon>
        <taxon>Euteleostomi</taxon>
        <taxon>Actinopterygii</taxon>
        <taxon>Neopterygii</taxon>
        <taxon>Teleostei</taxon>
        <taxon>Neoteleostei</taxon>
        <taxon>Acanthomorphata</taxon>
        <taxon>Pelagiaria</taxon>
        <taxon>Scombriformes</taxon>
        <taxon>Scombridae</taxon>
        <taxon>Scomber</taxon>
    </lineage>
</organism>
<gene>
    <name evidence="1" type="ORF">FSCOSCO3_A034582</name>
</gene>